<organism evidence="1">
    <name type="scientific">Tanacetum cinerariifolium</name>
    <name type="common">Dalmatian daisy</name>
    <name type="synonym">Chrysanthemum cinerariifolium</name>
    <dbReference type="NCBI Taxonomy" id="118510"/>
    <lineage>
        <taxon>Eukaryota</taxon>
        <taxon>Viridiplantae</taxon>
        <taxon>Streptophyta</taxon>
        <taxon>Embryophyta</taxon>
        <taxon>Tracheophyta</taxon>
        <taxon>Spermatophyta</taxon>
        <taxon>Magnoliopsida</taxon>
        <taxon>eudicotyledons</taxon>
        <taxon>Gunneridae</taxon>
        <taxon>Pentapetalae</taxon>
        <taxon>asterids</taxon>
        <taxon>campanulids</taxon>
        <taxon>Asterales</taxon>
        <taxon>Asteraceae</taxon>
        <taxon>Asteroideae</taxon>
        <taxon>Anthemideae</taxon>
        <taxon>Anthemidinae</taxon>
        <taxon>Tanacetum</taxon>
    </lineage>
</organism>
<accession>A0A699JID3</accession>
<proteinExistence type="predicted"/>
<evidence type="ECO:0000313" key="1">
    <source>
        <dbReference type="EMBL" id="GFA33628.1"/>
    </source>
</evidence>
<dbReference type="EMBL" id="BKCJ010406620">
    <property type="protein sequence ID" value="GFA33628.1"/>
    <property type="molecule type" value="Genomic_DNA"/>
</dbReference>
<comment type="caution">
    <text evidence="1">The sequence shown here is derived from an EMBL/GenBank/DDBJ whole genome shotgun (WGS) entry which is preliminary data.</text>
</comment>
<protein>
    <submittedName>
        <fullName evidence="1">Uncharacterized protein</fullName>
    </submittedName>
</protein>
<gene>
    <name evidence="1" type="ORF">Tci_605600</name>
</gene>
<reference evidence="1" key="1">
    <citation type="journal article" date="2019" name="Sci. Rep.">
        <title>Draft genome of Tanacetum cinerariifolium, the natural source of mosquito coil.</title>
        <authorList>
            <person name="Yamashiro T."/>
            <person name="Shiraishi A."/>
            <person name="Satake H."/>
            <person name="Nakayama K."/>
        </authorList>
    </citation>
    <scope>NUCLEOTIDE SEQUENCE</scope>
</reference>
<dbReference type="AlphaFoldDB" id="A0A699JID3"/>
<sequence length="184" mass="21614">MVQHLASFLSTHTSPFSFTYLMKPPPTWVASSFSTHRNIQHSHLCWIYALAIKSCQRQAFVPSVDDKDLRNIHHSHLCWIYALAIKSSQRQAFVPSIYDKDSRHVERSFDIFKVKNIRRNDMQTQIDVIIATFTLHSYIRNSDEENMTFTMIEQHPNYISSDELHDVHGHETDTEKSLNEHLMR</sequence>
<name>A0A699JID3_TANCI</name>